<keyword evidence="1" id="KW-0343">GTPase activation</keyword>
<feature type="compositionally biased region" description="Low complexity" evidence="4">
    <location>
        <begin position="957"/>
        <end position="976"/>
    </location>
</feature>
<evidence type="ECO:0000256" key="4">
    <source>
        <dbReference type="SAM" id="MobiDB-lite"/>
    </source>
</evidence>
<dbReference type="AlphaFoldDB" id="A0A0D3IA76"/>
<dbReference type="GO" id="GO:0005829">
    <property type="term" value="C:cytosol"/>
    <property type="evidence" value="ECO:0007669"/>
    <property type="project" value="TreeGrafter"/>
</dbReference>
<dbReference type="SMART" id="SM00368">
    <property type="entry name" value="LRR_RI"/>
    <property type="match status" value="8"/>
</dbReference>
<name>A0A0D3IA76_EMIH1</name>
<feature type="region of interest" description="Disordered" evidence="4">
    <location>
        <begin position="931"/>
        <end position="976"/>
    </location>
</feature>
<proteinExistence type="predicted"/>
<evidence type="ECO:0000313" key="6">
    <source>
        <dbReference type="Proteomes" id="UP000013827"/>
    </source>
</evidence>
<dbReference type="RefSeq" id="XP_005760590.1">
    <property type="nucleotide sequence ID" value="XM_005760533.1"/>
</dbReference>
<reference evidence="6" key="1">
    <citation type="journal article" date="2013" name="Nature">
        <title>Pan genome of the phytoplankton Emiliania underpins its global distribution.</title>
        <authorList>
            <person name="Read B.A."/>
            <person name="Kegel J."/>
            <person name="Klute M.J."/>
            <person name="Kuo A."/>
            <person name="Lefebvre S.C."/>
            <person name="Maumus F."/>
            <person name="Mayer C."/>
            <person name="Miller J."/>
            <person name="Monier A."/>
            <person name="Salamov A."/>
            <person name="Young J."/>
            <person name="Aguilar M."/>
            <person name="Claverie J.M."/>
            <person name="Frickenhaus S."/>
            <person name="Gonzalez K."/>
            <person name="Herman E.K."/>
            <person name="Lin Y.C."/>
            <person name="Napier J."/>
            <person name="Ogata H."/>
            <person name="Sarno A.F."/>
            <person name="Shmutz J."/>
            <person name="Schroeder D."/>
            <person name="de Vargas C."/>
            <person name="Verret F."/>
            <person name="von Dassow P."/>
            <person name="Valentin K."/>
            <person name="Van de Peer Y."/>
            <person name="Wheeler G."/>
            <person name="Dacks J.B."/>
            <person name="Delwiche C.F."/>
            <person name="Dyhrman S.T."/>
            <person name="Glockner G."/>
            <person name="John U."/>
            <person name="Richards T."/>
            <person name="Worden A.Z."/>
            <person name="Zhang X."/>
            <person name="Grigoriev I.V."/>
            <person name="Allen A.E."/>
            <person name="Bidle K."/>
            <person name="Borodovsky M."/>
            <person name="Bowler C."/>
            <person name="Brownlee C."/>
            <person name="Cock J.M."/>
            <person name="Elias M."/>
            <person name="Gladyshev V.N."/>
            <person name="Groth M."/>
            <person name="Guda C."/>
            <person name="Hadaegh A."/>
            <person name="Iglesias-Rodriguez M.D."/>
            <person name="Jenkins J."/>
            <person name="Jones B.M."/>
            <person name="Lawson T."/>
            <person name="Leese F."/>
            <person name="Lindquist E."/>
            <person name="Lobanov A."/>
            <person name="Lomsadze A."/>
            <person name="Malik S.B."/>
            <person name="Marsh M.E."/>
            <person name="Mackinder L."/>
            <person name="Mock T."/>
            <person name="Mueller-Roeber B."/>
            <person name="Pagarete A."/>
            <person name="Parker M."/>
            <person name="Probert I."/>
            <person name="Quesneville H."/>
            <person name="Raines C."/>
            <person name="Rensing S.A."/>
            <person name="Riano-Pachon D.M."/>
            <person name="Richier S."/>
            <person name="Rokitta S."/>
            <person name="Shiraiwa Y."/>
            <person name="Soanes D.M."/>
            <person name="van der Giezen M."/>
            <person name="Wahlund T.M."/>
            <person name="Williams B."/>
            <person name="Wilson W."/>
            <person name="Wolfe G."/>
            <person name="Wurch L.L."/>
        </authorList>
    </citation>
    <scope>NUCLEOTIDE SEQUENCE</scope>
</reference>
<dbReference type="GO" id="GO:0005634">
    <property type="term" value="C:nucleus"/>
    <property type="evidence" value="ECO:0007669"/>
    <property type="project" value="TreeGrafter"/>
</dbReference>
<dbReference type="EnsemblProtists" id="EOD08161">
    <property type="protein sequence ID" value="EOD08161"/>
    <property type="gene ID" value="EMIHUDRAFT_106192"/>
</dbReference>
<dbReference type="SUPFAM" id="SSF52047">
    <property type="entry name" value="RNI-like"/>
    <property type="match status" value="1"/>
</dbReference>
<evidence type="ECO:0008006" key="7">
    <source>
        <dbReference type="Google" id="ProtNLM"/>
    </source>
</evidence>
<dbReference type="InterPro" id="IPR001611">
    <property type="entry name" value="Leu-rich_rpt"/>
</dbReference>
<dbReference type="Gene3D" id="3.80.10.10">
    <property type="entry name" value="Ribonuclease Inhibitor"/>
    <property type="match status" value="2"/>
</dbReference>
<dbReference type="PANTHER" id="PTHR24113:SF12">
    <property type="entry name" value="RAN GTPASE-ACTIVATING PROTEIN 1"/>
    <property type="match status" value="1"/>
</dbReference>
<evidence type="ECO:0000313" key="5">
    <source>
        <dbReference type="EnsemblProtists" id="EOD08161"/>
    </source>
</evidence>
<dbReference type="eggNOG" id="KOG4308">
    <property type="taxonomic scope" value="Eukaryota"/>
</dbReference>
<dbReference type="GO" id="GO:0005096">
    <property type="term" value="F:GTPase activator activity"/>
    <property type="evidence" value="ECO:0007669"/>
    <property type="project" value="UniProtKB-KW"/>
</dbReference>
<dbReference type="eggNOG" id="KOG4307">
    <property type="taxonomic scope" value="Eukaryota"/>
</dbReference>
<evidence type="ECO:0000256" key="3">
    <source>
        <dbReference type="ARBA" id="ARBA00022737"/>
    </source>
</evidence>
<reference evidence="5" key="2">
    <citation type="submission" date="2024-10" db="UniProtKB">
        <authorList>
            <consortium name="EnsemblProtists"/>
        </authorList>
    </citation>
    <scope>IDENTIFICATION</scope>
</reference>
<dbReference type="Pfam" id="PF13516">
    <property type="entry name" value="LRR_6"/>
    <property type="match status" value="4"/>
</dbReference>
<keyword evidence="6" id="KW-1185">Reference proteome</keyword>
<dbReference type="GO" id="GO:0031267">
    <property type="term" value="F:small GTPase binding"/>
    <property type="evidence" value="ECO:0007669"/>
    <property type="project" value="TreeGrafter"/>
</dbReference>
<dbReference type="PANTHER" id="PTHR24113">
    <property type="entry name" value="RAN GTPASE-ACTIVATING PROTEIN 1"/>
    <property type="match status" value="1"/>
</dbReference>
<dbReference type="GO" id="GO:0048471">
    <property type="term" value="C:perinuclear region of cytoplasm"/>
    <property type="evidence" value="ECO:0007669"/>
    <property type="project" value="TreeGrafter"/>
</dbReference>
<feature type="compositionally biased region" description="Basic and acidic residues" evidence="4">
    <location>
        <begin position="932"/>
        <end position="944"/>
    </location>
</feature>
<accession>A0A0D3IA76</accession>
<dbReference type="GeneID" id="17254280"/>
<dbReference type="HOGENOM" id="CLU_304502_0_0_1"/>
<keyword evidence="2" id="KW-0433">Leucine-rich repeat</keyword>
<dbReference type="InterPro" id="IPR032675">
    <property type="entry name" value="LRR_dom_sf"/>
</dbReference>
<dbReference type="InterPro" id="IPR027038">
    <property type="entry name" value="RanGap"/>
</dbReference>
<dbReference type="KEGG" id="ehx:EMIHUDRAFT_106192"/>
<protein>
    <recommendedName>
        <fullName evidence="7">F-box domain-containing protein</fullName>
    </recommendedName>
</protein>
<evidence type="ECO:0000256" key="1">
    <source>
        <dbReference type="ARBA" id="ARBA00022468"/>
    </source>
</evidence>
<dbReference type="Proteomes" id="UP000013827">
    <property type="component" value="Unassembled WGS sequence"/>
</dbReference>
<sequence length="976" mass="101572">MAGESMAGSLGEVPAKDVAVIAKAASEEATKWLKRNNVEAGAGTLAYAGTLLKISTSSDQRTRTGIFILIASGGTVYIEPLSSKVIASDTDALIKLYQQSDAPERRTSMSEYVELAFADKIKLPQQFGGPATTVTRTLVDDAELNRFISVSHVDKRALAAINNAVYQVLLDKIVVGERPREEIMRIVDGLPACRGLSRPVEACRGLSRPVEACLSRPVEACLSRPVEACLSRPVEACLSRPVEACLSRPVEACLSRPVEACLSRPVEACLSRPVEACLSRPVEACLSRPVEACLSRPVEACLSRPVEACLSRPVEACLSRPVEACLSRPVEACLSRPVEACLSRPVEACLSRPVEACLSRPVEACLSRPVEACLSRPVEACLSRPVEACLSRPVEACLSRPVEACLSRPVEACLSRPVEACLSRPVEACLSRPVEACLSRPVEACGLDLLNIQPEEPPPTVAPADSWSTTTLETLPEDALASVLAQLGSSVDQLVVACVSSSLCDAVSRSWARDALLLSSDPHLATDQLLLQLTLGRLARGLVRELDIAGCDLLTKSAVTRAAMAQRTIQRLNGTNVGVGSWTPEQLLRVIAALDDLRVLTADCRSLGASSPLLRLLAHPAVRLRKLVLHKPESGAALEPAADDLVSLTAALCTLPPPTRALCVQKLALSGVRSASVEALAALGAALDGNRHLEQLSLGCNFISAEGCRALAAAVASHPALRSLSLEHNPIQDSGAAALSAALCGRGSRLTSLSLPFTGAKDGACRALADALAAGAPLASLDLGGNLVTAGGAAALAAALADPSGCALRSLNLAANYRLGPEGALSLAAALPSSGLAELHLAGCAVGAGPVGRIAAAVARSSLRLLDLSHNQIGDRGAWDLAWAIAEPHAQLTTLILKSDDIEDDGAAELLAALAHNTVLEVLDLSGNRIDPSGEHGASQDRRVTLGFQSRPFLHTPAEAAPSGGEASGGDAASSA</sequence>
<dbReference type="PaxDb" id="2903-EOD08161"/>
<dbReference type="GO" id="GO:0006913">
    <property type="term" value="P:nucleocytoplasmic transport"/>
    <property type="evidence" value="ECO:0007669"/>
    <property type="project" value="TreeGrafter"/>
</dbReference>
<evidence type="ECO:0000256" key="2">
    <source>
        <dbReference type="ARBA" id="ARBA00022614"/>
    </source>
</evidence>
<organism evidence="5 6">
    <name type="scientific">Emiliania huxleyi (strain CCMP1516)</name>
    <dbReference type="NCBI Taxonomy" id="280463"/>
    <lineage>
        <taxon>Eukaryota</taxon>
        <taxon>Haptista</taxon>
        <taxon>Haptophyta</taxon>
        <taxon>Prymnesiophyceae</taxon>
        <taxon>Isochrysidales</taxon>
        <taxon>Noelaerhabdaceae</taxon>
        <taxon>Emiliania</taxon>
    </lineage>
</organism>
<keyword evidence="3" id="KW-0677">Repeat</keyword>